<accession>A0A286E1W2</accession>
<feature type="region of interest" description="Disordered" evidence="1">
    <location>
        <begin position="1"/>
        <end position="26"/>
    </location>
</feature>
<dbReference type="EMBL" id="OCNE01000019">
    <property type="protein sequence ID" value="SOD64881.1"/>
    <property type="molecule type" value="Genomic_DNA"/>
</dbReference>
<protein>
    <recommendedName>
        <fullName evidence="2">DUF397 domain-containing protein</fullName>
    </recommendedName>
</protein>
<keyword evidence="4" id="KW-1185">Reference proteome</keyword>
<proteinExistence type="predicted"/>
<evidence type="ECO:0000256" key="1">
    <source>
        <dbReference type="SAM" id="MobiDB-lite"/>
    </source>
</evidence>
<gene>
    <name evidence="3" type="ORF">SAMN06297387_119129</name>
</gene>
<dbReference type="InterPro" id="IPR007278">
    <property type="entry name" value="DUF397"/>
</dbReference>
<name>A0A286E1W2_9ACTN</name>
<dbReference type="Proteomes" id="UP000219072">
    <property type="component" value="Unassembled WGS sequence"/>
</dbReference>
<dbReference type="Pfam" id="PF04149">
    <property type="entry name" value="DUF397"/>
    <property type="match status" value="1"/>
</dbReference>
<dbReference type="AlphaFoldDB" id="A0A286E1W2"/>
<sequence>MRAEHSHLSAARWRKSSYSDGGDSNCVEVADGRPGVVPVRDSTRARGPVLHFGTAAWRSFLDTLDGRTG</sequence>
<dbReference type="RefSeq" id="WP_097233227.1">
    <property type="nucleotide sequence ID" value="NZ_OCNE01000019.1"/>
</dbReference>
<organism evidence="3 4">
    <name type="scientific">Streptomyces zhaozhouensis</name>
    <dbReference type="NCBI Taxonomy" id="1300267"/>
    <lineage>
        <taxon>Bacteria</taxon>
        <taxon>Bacillati</taxon>
        <taxon>Actinomycetota</taxon>
        <taxon>Actinomycetes</taxon>
        <taxon>Kitasatosporales</taxon>
        <taxon>Streptomycetaceae</taxon>
        <taxon>Streptomyces</taxon>
    </lineage>
</organism>
<evidence type="ECO:0000259" key="2">
    <source>
        <dbReference type="Pfam" id="PF04149"/>
    </source>
</evidence>
<evidence type="ECO:0000313" key="4">
    <source>
        <dbReference type="Proteomes" id="UP000219072"/>
    </source>
</evidence>
<feature type="domain" description="DUF397" evidence="2">
    <location>
        <begin position="11"/>
        <end position="63"/>
    </location>
</feature>
<reference evidence="3 4" key="1">
    <citation type="submission" date="2017-09" db="EMBL/GenBank/DDBJ databases">
        <authorList>
            <person name="Ehlers B."/>
            <person name="Leendertz F.H."/>
        </authorList>
    </citation>
    <scope>NUCLEOTIDE SEQUENCE [LARGE SCALE GENOMIC DNA]</scope>
    <source>
        <strain evidence="3 4">CGMCC 4.7095</strain>
    </source>
</reference>
<dbReference type="OrthoDB" id="4570646at2"/>
<evidence type="ECO:0000313" key="3">
    <source>
        <dbReference type="EMBL" id="SOD64881.1"/>
    </source>
</evidence>